<feature type="domain" description="GAF" evidence="1">
    <location>
        <begin position="22"/>
        <end position="182"/>
    </location>
</feature>
<organism evidence="2 3">
    <name type="scientific">Fictibacillus fluitans</name>
    <dbReference type="NCBI Taxonomy" id="3058422"/>
    <lineage>
        <taxon>Bacteria</taxon>
        <taxon>Bacillati</taxon>
        <taxon>Bacillota</taxon>
        <taxon>Bacilli</taxon>
        <taxon>Bacillales</taxon>
        <taxon>Fictibacillaceae</taxon>
        <taxon>Fictibacillus</taxon>
    </lineage>
</organism>
<dbReference type="SMART" id="SM00065">
    <property type="entry name" value="GAF"/>
    <property type="match status" value="1"/>
</dbReference>
<dbReference type="InterPro" id="IPR025736">
    <property type="entry name" value="PucR_C-HTH_dom"/>
</dbReference>
<accession>A0ABT8HYH8</accession>
<dbReference type="SUPFAM" id="SSF55781">
    <property type="entry name" value="GAF domain-like"/>
    <property type="match status" value="1"/>
</dbReference>
<dbReference type="InterPro" id="IPR029016">
    <property type="entry name" value="GAF-like_dom_sf"/>
</dbReference>
<sequence length="585" mass="67449">MESEKQLMSLINAARVLSSTLDLDKVLHQLMQEVVRVMEGAYSGILFIYDENQDKLVVKSGIGFDLHYLQKIALDVNEGMTGKTFSTKKGQIFRHMKDTTRAMENIQTENQSLFNKAVGDHQYPVSTICAPLLSKEGCIGVLTIDSFSEEVYFNSRDLLLLETFAAQATIAIENASLFAHQERSERIHSEMAAASLSHTGMKGINATLSRLVQKETCVYNEYFEIVTSSSVEAESSGTELRTNQEDCLKDVMYNLHGTSASHESDGTAFYLFPVQTDTITIGILAVFAKDLDTLDQLAIDLGCGLFAREMMGQERIRTDLYNYEGYLLEQLFDQRMGTFSLPQRSLVGISDKSRFLCINLLISNDFLPFHELNQKRQIFNRLLYREVKHLKDKVLVLDRNMEYDLLIIINDSRNEEEILDEFIHFFNHFNKKIQELMTFVFHAGLGRVFEQISEIQSSHRDARRCAQYIRSRNDNEVIFSYKDLGIYRLFLKHERDELEEFVTDMLGPLLSYDEKHDSELFKTLKTYIECNQNMTSTARASYVHLNTIKYRLQNIRELLGRDSLEGKRIFELQMAIYMREYLATS</sequence>
<evidence type="ECO:0000313" key="3">
    <source>
        <dbReference type="Proteomes" id="UP001172721"/>
    </source>
</evidence>
<dbReference type="InterPro" id="IPR003018">
    <property type="entry name" value="GAF"/>
</dbReference>
<gene>
    <name evidence="2" type="ORF">QYB97_15265</name>
</gene>
<protein>
    <submittedName>
        <fullName evidence="2">Helix-turn-helix domain-containing protein</fullName>
    </submittedName>
</protein>
<keyword evidence="3" id="KW-1185">Reference proteome</keyword>
<dbReference type="RefSeq" id="WP_301166871.1">
    <property type="nucleotide sequence ID" value="NZ_JAUHTR010000008.1"/>
</dbReference>
<dbReference type="InterPro" id="IPR051448">
    <property type="entry name" value="CdaR-like_regulators"/>
</dbReference>
<proteinExistence type="predicted"/>
<dbReference type="Pfam" id="PF13556">
    <property type="entry name" value="HTH_30"/>
    <property type="match status" value="1"/>
</dbReference>
<name>A0ABT8HYH8_9BACL</name>
<reference evidence="2" key="1">
    <citation type="submission" date="2023-07" db="EMBL/GenBank/DDBJ databases">
        <title>Fictibacillus sp. isolated from freshwater pond.</title>
        <authorList>
            <person name="Kirdat K."/>
            <person name="Bhat A."/>
            <person name="Mourya A."/>
            <person name="Yadav A."/>
        </authorList>
    </citation>
    <scope>NUCLEOTIDE SEQUENCE</scope>
    <source>
        <strain evidence="2">NE201</strain>
    </source>
</reference>
<dbReference type="InterPro" id="IPR042070">
    <property type="entry name" value="PucR_C-HTH_sf"/>
</dbReference>
<dbReference type="Pfam" id="PF13185">
    <property type="entry name" value="GAF_2"/>
    <property type="match status" value="1"/>
</dbReference>
<dbReference type="PANTHER" id="PTHR33744">
    <property type="entry name" value="CARBOHYDRATE DIACID REGULATOR"/>
    <property type="match status" value="1"/>
</dbReference>
<dbReference type="Proteomes" id="UP001172721">
    <property type="component" value="Unassembled WGS sequence"/>
</dbReference>
<dbReference type="Gene3D" id="1.10.10.2840">
    <property type="entry name" value="PucR C-terminal helix-turn-helix domain"/>
    <property type="match status" value="1"/>
</dbReference>
<evidence type="ECO:0000259" key="1">
    <source>
        <dbReference type="SMART" id="SM00065"/>
    </source>
</evidence>
<comment type="caution">
    <text evidence="2">The sequence shown here is derived from an EMBL/GenBank/DDBJ whole genome shotgun (WGS) entry which is preliminary data.</text>
</comment>
<dbReference type="Gene3D" id="3.30.450.40">
    <property type="match status" value="1"/>
</dbReference>
<dbReference type="EMBL" id="JAUHTR010000008">
    <property type="protein sequence ID" value="MDN4525843.1"/>
    <property type="molecule type" value="Genomic_DNA"/>
</dbReference>
<evidence type="ECO:0000313" key="2">
    <source>
        <dbReference type="EMBL" id="MDN4525843.1"/>
    </source>
</evidence>